<keyword evidence="4 6" id="KW-1133">Transmembrane helix</keyword>
<keyword evidence="6" id="KW-0675">Receptor</keyword>
<dbReference type="Pfam" id="PF08395">
    <property type="entry name" value="7tm_7"/>
    <property type="match status" value="1"/>
</dbReference>
<evidence type="ECO:0000256" key="4">
    <source>
        <dbReference type="ARBA" id="ARBA00022989"/>
    </source>
</evidence>
<evidence type="ECO:0000256" key="5">
    <source>
        <dbReference type="ARBA" id="ARBA00023136"/>
    </source>
</evidence>
<evidence type="ECO:0000256" key="1">
    <source>
        <dbReference type="ARBA" id="ARBA00004651"/>
    </source>
</evidence>
<dbReference type="Proteomes" id="UP000092462">
    <property type="component" value="Unassembled WGS sequence"/>
</dbReference>
<keyword evidence="6" id="KW-0807">Transducer</keyword>
<name>A0A3F2ZEH9_PHLPP</name>
<comment type="similarity">
    <text evidence="6">Belongs to the insect chemoreceptor superfamily. Gustatory receptor (GR) family.</text>
</comment>
<keyword evidence="3 6" id="KW-0812">Transmembrane</keyword>
<comment type="subcellular location">
    <subcellularLocation>
        <location evidence="1 6">Cell membrane</location>
        <topology evidence="1 6">Multi-pass membrane protein</topology>
    </subcellularLocation>
</comment>
<evidence type="ECO:0000256" key="3">
    <source>
        <dbReference type="ARBA" id="ARBA00022692"/>
    </source>
</evidence>
<dbReference type="EnsemblMetazoa" id="PPAI013240-RA">
    <property type="protein sequence ID" value="PPAI013240-PA"/>
    <property type="gene ID" value="PPAI013240"/>
</dbReference>
<feature type="transmembrane region" description="Helical" evidence="6">
    <location>
        <begin position="131"/>
        <end position="154"/>
    </location>
</feature>
<comment type="function">
    <text evidence="6">Gustatory receptor which mediates acceptance or avoidance behavior, depending on its substrates.</text>
</comment>
<dbReference type="VEuPathDB" id="VectorBase:PPAI013240"/>
<feature type="transmembrane region" description="Helical" evidence="6">
    <location>
        <begin position="160"/>
        <end position="191"/>
    </location>
</feature>
<feature type="transmembrane region" description="Helical" evidence="6">
    <location>
        <begin position="271"/>
        <end position="295"/>
    </location>
</feature>
<dbReference type="GO" id="GO:0050909">
    <property type="term" value="P:sensory perception of taste"/>
    <property type="evidence" value="ECO:0007669"/>
    <property type="project" value="InterPro"/>
</dbReference>
<reference evidence="7" key="1">
    <citation type="submission" date="2022-08" db="UniProtKB">
        <authorList>
            <consortium name="EnsemblMetazoa"/>
        </authorList>
    </citation>
    <scope>IDENTIFICATION</scope>
    <source>
        <strain evidence="7">Israel</strain>
    </source>
</reference>
<evidence type="ECO:0000256" key="2">
    <source>
        <dbReference type="ARBA" id="ARBA00022475"/>
    </source>
</evidence>
<evidence type="ECO:0000256" key="6">
    <source>
        <dbReference type="RuleBase" id="RU363108"/>
    </source>
</evidence>
<dbReference type="GO" id="GO:0005886">
    <property type="term" value="C:plasma membrane"/>
    <property type="evidence" value="ECO:0007669"/>
    <property type="project" value="UniProtKB-SubCell"/>
</dbReference>
<keyword evidence="8" id="KW-1185">Reference proteome</keyword>
<evidence type="ECO:0000313" key="8">
    <source>
        <dbReference type="Proteomes" id="UP000092462"/>
    </source>
</evidence>
<dbReference type="GO" id="GO:0007165">
    <property type="term" value="P:signal transduction"/>
    <property type="evidence" value="ECO:0007669"/>
    <property type="project" value="UniProtKB-KW"/>
</dbReference>
<feature type="transmembrane region" description="Helical" evidence="6">
    <location>
        <begin position="243"/>
        <end position="265"/>
    </location>
</feature>
<protein>
    <recommendedName>
        <fullName evidence="6">Gustatory receptor</fullName>
    </recommendedName>
</protein>
<accession>A0A3F2ZEH9</accession>
<evidence type="ECO:0000313" key="7">
    <source>
        <dbReference type="EnsemblMetazoa" id="PPAI013240-PA"/>
    </source>
</evidence>
<sequence length="382" mass="43817">MGLVKSLGKLYKLHKFVMCFAHKSPHGRRKVFSYLPLVVLLTSAMLTAIACLLNPRIHEALAVSGRSRVADTIIIVDKIITTWWFTAIIVVNFCKRERHMKLLELIRDFENTIENQFCGDIASKELHSNTVFYLLTLCYMFAVVYQTSTFLLVLCNSVSIYILIGSFYFIITYLILLTSVYVANFVLCLAVEVETLNGISEWFLIPPPLDDKATDERKYEVFLIITKFINIIECANEVFGIHLLLTLTLCTIVTSYYLYFFAWIVVEPSEFAVTLVFSVADFSLMLPYIFVVILLTRNGQVLLTALERTDGIVRDTLMDTSTQVALNGCRTIHRGHHQPIRIMAHLYQLDYRFILYMVNFVATNVIILVQFKQLEDSHQLGL</sequence>
<dbReference type="EMBL" id="AJVK01002318">
    <property type="status" value="NOT_ANNOTATED_CDS"/>
    <property type="molecule type" value="Genomic_DNA"/>
</dbReference>
<dbReference type="InterPro" id="IPR013604">
    <property type="entry name" value="7TM_chemorcpt"/>
</dbReference>
<feature type="transmembrane region" description="Helical" evidence="6">
    <location>
        <begin position="353"/>
        <end position="371"/>
    </location>
</feature>
<keyword evidence="2 6" id="KW-1003">Cell membrane</keyword>
<keyword evidence="5 6" id="KW-0472">Membrane</keyword>
<feature type="transmembrane region" description="Helical" evidence="6">
    <location>
        <begin position="73"/>
        <end position="94"/>
    </location>
</feature>
<organism evidence="7 8">
    <name type="scientific">Phlebotomus papatasi</name>
    <name type="common">Sandfly</name>
    <dbReference type="NCBI Taxonomy" id="29031"/>
    <lineage>
        <taxon>Eukaryota</taxon>
        <taxon>Metazoa</taxon>
        <taxon>Ecdysozoa</taxon>
        <taxon>Arthropoda</taxon>
        <taxon>Hexapoda</taxon>
        <taxon>Insecta</taxon>
        <taxon>Pterygota</taxon>
        <taxon>Neoptera</taxon>
        <taxon>Endopterygota</taxon>
        <taxon>Diptera</taxon>
        <taxon>Nematocera</taxon>
        <taxon>Psychodoidea</taxon>
        <taxon>Psychodidae</taxon>
        <taxon>Phlebotomus</taxon>
        <taxon>Phlebotomus</taxon>
    </lineage>
</organism>
<proteinExistence type="inferred from homology"/>
<dbReference type="AlphaFoldDB" id="A0A3F2ZEH9"/>
<feature type="transmembrane region" description="Helical" evidence="6">
    <location>
        <begin position="31"/>
        <end position="53"/>
    </location>
</feature>